<gene>
    <name evidence="9" type="ORF">SAMN05192568_101125</name>
</gene>
<dbReference type="InterPro" id="IPR050281">
    <property type="entry name" value="Flavin_monoamine_oxidase"/>
</dbReference>
<dbReference type="RefSeq" id="WP_244537128.1">
    <property type="nucleotide sequence ID" value="NZ_FOTK01000011.1"/>
</dbReference>
<sequence>MTASTSTVSPWKAELRSADPPRAPDYRPRLAPLPEDPEVLVIGAGAAGIGAARTLVERGVRVAVLEARDRIGGRAFTVSVRGHALDLGAHWLHAGPINPLVALGRARGERLKLAPQESHVWVERRRGRPDEIRANARAFDRADQAMTRGAAQPGPDRPAESALPPGLGPWGARVAQVHGLVSGRSLDEVSLHDFPSLEYSENYFLAGGYGSYLARLANDLPVALASPVTRIDWSDRRVRVETADGTEYRARAVIVTVPVMVLRDGPSFSPPLPNAVRAAIDGFSTGLYEHAVLHWPSSPFRGRDRLAAIHGARRSPAGLLTRIDGTPFHYYELDVHEAEALDAAGSEADGVRRHVRAVLAEQFGRARLRDLTIPAVSAWRHDPWSRGSWAVVPPGHAPAREFLHAPLADTVWFAGEALSRLQWGTVGGAYEEGTRAAAAAAERIRIGTG</sequence>
<comment type="similarity">
    <text evidence="2">Belongs to the tryptophan 2-monooxygenase family.</text>
</comment>
<dbReference type="EC" id="1.13.12.3" evidence="3"/>
<dbReference type="GO" id="GO:0009851">
    <property type="term" value="P:auxin biosynthetic process"/>
    <property type="evidence" value="ECO:0007669"/>
    <property type="project" value="UniProtKB-KW"/>
</dbReference>
<dbReference type="Pfam" id="PF01593">
    <property type="entry name" value="Amino_oxidase"/>
    <property type="match status" value="1"/>
</dbReference>
<evidence type="ECO:0000256" key="4">
    <source>
        <dbReference type="ARBA" id="ARBA00017871"/>
    </source>
</evidence>
<evidence type="ECO:0000259" key="8">
    <source>
        <dbReference type="Pfam" id="PF01593"/>
    </source>
</evidence>
<evidence type="ECO:0000313" key="10">
    <source>
        <dbReference type="Proteomes" id="UP000199048"/>
    </source>
</evidence>
<dbReference type="AlphaFoldDB" id="A0A1I4KME8"/>
<evidence type="ECO:0000256" key="2">
    <source>
        <dbReference type="ARBA" id="ARBA00005833"/>
    </source>
</evidence>
<keyword evidence="5" id="KW-0073">Auxin biosynthesis</keyword>
<dbReference type="PANTHER" id="PTHR10742">
    <property type="entry name" value="FLAVIN MONOAMINE OXIDASE"/>
    <property type="match status" value="1"/>
</dbReference>
<dbReference type="InterPro" id="IPR002937">
    <property type="entry name" value="Amino_oxidase"/>
</dbReference>
<evidence type="ECO:0000256" key="7">
    <source>
        <dbReference type="SAM" id="MobiDB-lite"/>
    </source>
</evidence>
<dbReference type="SUPFAM" id="SSF51905">
    <property type="entry name" value="FAD/NAD(P)-binding domain"/>
    <property type="match status" value="1"/>
</dbReference>
<dbReference type="Proteomes" id="UP000199048">
    <property type="component" value="Unassembled WGS sequence"/>
</dbReference>
<comment type="catalytic activity">
    <reaction evidence="6">
        <text>L-tryptophan + O2 = indole-3-acetamide + CO2 + H2O</text>
        <dbReference type="Rhea" id="RHEA:16165"/>
        <dbReference type="ChEBI" id="CHEBI:15377"/>
        <dbReference type="ChEBI" id="CHEBI:15379"/>
        <dbReference type="ChEBI" id="CHEBI:16031"/>
        <dbReference type="ChEBI" id="CHEBI:16526"/>
        <dbReference type="ChEBI" id="CHEBI:57912"/>
        <dbReference type="EC" id="1.13.12.3"/>
    </reaction>
</comment>
<feature type="region of interest" description="Disordered" evidence="7">
    <location>
        <begin position="1"/>
        <end position="27"/>
    </location>
</feature>
<feature type="region of interest" description="Disordered" evidence="7">
    <location>
        <begin position="143"/>
        <end position="163"/>
    </location>
</feature>
<keyword evidence="10" id="KW-1185">Reference proteome</keyword>
<dbReference type="EMBL" id="FOTK01000011">
    <property type="protein sequence ID" value="SFL79942.1"/>
    <property type="molecule type" value="Genomic_DNA"/>
</dbReference>
<proteinExistence type="inferred from homology"/>
<dbReference type="InterPro" id="IPR036188">
    <property type="entry name" value="FAD/NAD-bd_sf"/>
</dbReference>
<name>A0A1I4KME8_9HYPH</name>
<dbReference type="STRING" id="582667.SAMN05192568_101125"/>
<evidence type="ECO:0000256" key="3">
    <source>
        <dbReference type="ARBA" id="ARBA00012535"/>
    </source>
</evidence>
<feature type="domain" description="Amine oxidase" evidence="8">
    <location>
        <begin position="196"/>
        <end position="439"/>
    </location>
</feature>
<dbReference type="Pfam" id="PF13450">
    <property type="entry name" value="NAD_binding_8"/>
    <property type="match status" value="1"/>
</dbReference>
<protein>
    <recommendedName>
        <fullName evidence="4">Tryptophan 2-monooxygenase</fullName>
        <ecNumber evidence="3">1.13.12.3</ecNumber>
    </recommendedName>
</protein>
<organism evidence="9 10">
    <name type="scientific">Methylobacterium pseudosasicola</name>
    <dbReference type="NCBI Taxonomy" id="582667"/>
    <lineage>
        <taxon>Bacteria</taxon>
        <taxon>Pseudomonadati</taxon>
        <taxon>Pseudomonadota</taxon>
        <taxon>Alphaproteobacteria</taxon>
        <taxon>Hyphomicrobiales</taxon>
        <taxon>Methylobacteriaceae</taxon>
        <taxon>Methylobacterium</taxon>
    </lineage>
</organism>
<reference evidence="10" key="1">
    <citation type="submission" date="2016-10" db="EMBL/GenBank/DDBJ databases">
        <authorList>
            <person name="Varghese N."/>
            <person name="Submissions S."/>
        </authorList>
    </citation>
    <scope>NUCLEOTIDE SEQUENCE [LARGE SCALE GENOMIC DNA]</scope>
    <source>
        <strain evidence="10">BL36</strain>
    </source>
</reference>
<dbReference type="GO" id="GO:0050361">
    <property type="term" value="F:tryptophan 2-monooxygenase activity"/>
    <property type="evidence" value="ECO:0007669"/>
    <property type="project" value="UniProtKB-EC"/>
</dbReference>
<dbReference type="Gene3D" id="3.50.50.60">
    <property type="entry name" value="FAD/NAD(P)-binding domain"/>
    <property type="match status" value="1"/>
</dbReference>
<evidence type="ECO:0000313" key="9">
    <source>
        <dbReference type="EMBL" id="SFL79942.1"/>
    </source>
</evidence>
<evidence type="ECO:0000256" key="1">
    <source>
        <dbReference type="ARBA" id="ARBA00004814"/>
    </source>
</evidence>
<dbReference type="PANTHER" id="PTHR10742:SF410">
    <property type="entry name" value="LYSINE-SPECIFIC HISTONE DEMETHYLASE 2"/>
    <property type="match status" value="1"/>
</dbReference>
<feature type="compositionally biased region" description="Basic and acidic residues" evidence="7">
    <location>
        <begin position="13"/>
        <end position="27"/>
    </location>
</feature>
<evidence type="ECO:0000256" key="6">
    <source>
        <dbReference type="ARBA" id="ARBA00047321"/>
    </source>
</evidence>
<evidence type="ECO:0000256" key="5">
    <source>
        <dbReference type="ARBA" id="ARBA00023070"/>
    </source>
</evidence>
<accession>A0A1I4KME8</accession>
<comment type="pathway">
    <text evidence="1">Plant hormone metabolism; auxin biosynthesis.</text>
</comment>